<comment type="caution">
    <text evidence="1">The sequence shown here is derived from an EMBL/GenBank/DDBJ whole genome shotgun (WGS) entry which is preliminary data.</text>
</comment>
<dbReference type="Pfam" id="PF05673">
    <property type="entry name" value="DUF815"/>
    <property type="match status" value="1"/>
</dbReference>
<evidence type="ECO:0000313" key="1">
    <source>
        <dbReference type="EMBL" id="NSF74485.1"/>
    </source>
</evidence>
<dbReference type="EMBL" id="JAAIPF010000027">
    <property type="protein sequence ID" value="NSF74485.1"/>
    <property type="molecule type" value="Genomic_DNA"/>
</dbReference>
<evidence type="ECO:0000313" key="2">
    <source>
        <dbReference type="Proteomes" id="UP000822152"/>
    </source>
</evidence>
<reference evidence="1 2" key="1">
    <citation type="journal article" date="2020" name="Cell Host Microbe">
        <title>Functional and Genomic Variation between Human-Derived Isolates of Lachnospiraceae Reveals Inter- and Intra-Species Diversity.</title>
        <authorList>
            <person name="Sorbara M.T."/>
            <person name="Littmann E.R."/>
            <person name="Fontana E."/>
            <person name="Moody T.U."/>
            <person name="Kohout C.E."/>
            <person name="Gjonbalaj M."/>
            <person name="Eaton V."/>
            <person name="Seok R."/>
            <person name="Leiner I.M."/>
            <person name="Pamer E.G."/>
        </authorList>
    </citation>
    <scope>NUCLEOTIDE SEQUENCE [LARGE SCALE GENOMIC DNA]</scope>
    <source>
        <strain evidence="1 2">MSK.20.11</strain>
    </source>
</reference>
<accession>A0ABX2GS44</accession>
<dbReference type="PANTHER" id="PTHR42935:SF1">
    <property type="entry name" value="SLR0930 PROTEIN"/>
    <property type="match status" value="1"/>
</dbReference>
<keyword evidence="2" id="KW-1185">Reference proteome</keyword>
<dbReference type="RefSeq" id="WP_173743856.1">
    <property type="nucleotide sequence ID" value="NZ_JAAIPF010000027.1"/>
</dbReference>
<dbReference type="Proteomes" id="UP000822152">
    <property type="component" value="Unassembled WGS sequence"/>
</dbReference>
<dbReference type="InterPro" id="IPR008533">
    <property type="entry name" value="DUF815"/>
</dbReference>
<dbReference type="InterPro" id="IPR027417">
    <property type="entry name" value="P-loop_NTPase"/>
</dbReference>
<dbReference type="Gene3D" id="3.40.50.300">
    <property type="entry name" value="P-loop containing nucleotide triphosphate hydrolases"/>
    <property type="match status" value="1"/>
</dbReference>
<sequence length="435" mass="49858">MARLNECILYRDFEHGDLLAKMAEIMTLWEKDAADLKSKEGQFFECVNGLVEMAGLYGFSGNLWHCYLTFLLVNKENAFSTASEIRGAVKGSINELVLNDFEIFKELYDFDLNVLDEAFGISCCKVICDYINTGSNSKMFNSRIRDRICEMSRTLAGAETTEEFMADMVQFYKDFGVGKLGLHKAFRVGRDENDKVEIQPITRIAHVKLEDLIGYEIPKQKLIENTEAFVRGRKANNCLLFGDAGTGKSSSIKGILNRYYDEGLRIIEVYKHQFQDLNDVIAQIKNRNYKFIIYMDDLSFEEFEIEYKYLKAVIEGGLEKKPDNILIYATSNRRHLVRERAGDKLEVMDDDDLHSSDTVQEKLSLVYRFGVRIYFGAPGKKEFQTIVKALAERNGIKMPEDELLLEANKWELSHGGLTGRTAQQFIDHLLGIQEE</sequence>
<organism evidence="1 2">
    <name type="scientific">Blautia wexlerae</name>
    <dbReference type="NCBI Taxonomy" id="418240"/>
    <lineage>
        <taxon>Bacteria</taxon>
        <taxon>Bacillati</taxon>
        <taxon>Bacillota</taxon>
        <taxon>Clostridia</taxon>
        <taxon>Lachnospirales</taxon>
        <taxon>Lachnospiraceae</taxon>
        <taxon>Blautia</taxon>
    </lineage>
</organism>
<keyword evidence="1" id="KW-0547">Nucleotide-binding</keyword>
<keyword evidence="1" id="KW-0067">ATP-binding</keyword>
<dbReference type="GO" id="GO:0005524">
    <property type="term" value="F:ATP binding"/>
    <property type="evidence" value="ECO:0007669"/>
    <property type="project" value="UniProtKB-KW"/>
</dbReference>
<gene>
    <name evidence="1" type="ORF">G4952_11830</name>
</gene>
<protein>
    <submittedName>
        <fullName evidence="1">ATP-binding protein</fullName>
    </submittedName>
</protein>
<name>A0ABX2GS44_9FIRM</name>
<dbReference type="PANTHER" id="PTHR42935">
    <property type="entry name" value="SLR0930 PROTEIN"/>
    <property type="match status" value="1"/>
</dbReference>
<dbReference type="SUPFAM" id="SSF52540">
    <property type="entry name" value="P-loop containing nucleoside triphosphate hydrolases"/>
    <property type="match status" value="1"/>
</dbReference>
<proteinExistence type="predicted"/>